<organism evidence="1 2">
    <name type="scientific">Naganishia friedmannii</name>
    <dbReference type="NCBI Taxonomy" id="89922"/>
    <lineage>
        <taxon>Eukaryota</taxon>
        <taxon>Fungi</taxon>
        <taxon>Dikarya</taxon>
        <taxon>Basidiomycota</taxon>
        <taxon>Agaricomycotina</taxon>
        <taxon>Tremellomycetes</taxon>
        <taxon>Filobasidiales</taxon>
        <taxon>Filobasidiaceae</taxon>
        <taxon>Naganishia</taxon>
    </lineage>
</organism>
<sequence>MLDQKTTIQSYVKGAVFESAENNLVVNYHADGLESDTAMDDNMEEEDEAYAWPSETFKTLRWLTVQLMAFDDALPCSWHDYHEGKMADQEPTLMHLKRMLERTASSGNGAKMLEHVDETIRGLLQTFCEEFGEEPLNVIPDWWSQSSRVPVSQYLHGAHPDQPDSMLSTLKESYALKLKAQEARYAARLARSIKGLHQTAMPYRESYLALAICARLASMSAVRAAIFDPNTNLLRNWVKVDSTLAEAVRSRKTHSPKWHRYSLAQGCSLTAFDTIFEQRRSKISQALLEVILPLSIQEMISIFNRLNGSNTSLDIDCIAFHWRSFVTASDHVDKWIGKDTQVGRGELGLSLVWNFYKDTAAHIALIGNGPYVAWESLKLLEQYTAPEAVLNVDTRAVVEDASANSRLISPL</sequence>
<dbReference type="EMBL" id="JASBWT010000018">
    <property type="protein sequence ID" value="KAJ9096713.1"/>
    <property type="molecule type" value="Genomic_DNA"/>
</dbReference>
<dbReference type="Proteomes" id="UP001227268">
    <property type="component" value="Unassembled WGS sequence"/>
</dbReference>
<evidence type="ECO:0000313" key="2">
    <source>
        <dbReference type="Proteomes" id="UP001227268"/>
    </source>
</evidence>
<keyword evidence="2" id="KW-1185">Reference proteome</keyword>
<accession>A0ACC2VBG5</accession>
<protein>
    <submittedName>
        <fullName evidence="1">Uncharacterized protein</fullName>
    </submittedName>
</protein>
<gene>
    <name evidence="1" type="ORF">QFC21_004983</name>
</gene>
<proteinExistence type="predicted"/>
<reference evidence="1" key="1">
    <citation type="submission" date="2023-04" db="EMBL/GenBank/DDBJ databases">
        <title>Draft Genome sequencing of Naganishia species isolated from polar environments using Oxford Nanopore Technology.</title>
        <authorList>
            <person name="Leo P."/>
            <person name="Venkateswaran K."/>
        </authorList>
    </citation>
    <scope>NUCLEOTIDE SEQUENCE</scope>
    <source>
        <strain evidence="1">MNA-CCFEE 5423</strain>
    </source>
</reference>
<comment type="caution">
    <text evidence="1">The sequence shown here is derived from an EMBL/GenBank/DDBJ whole genome shotgun (WGS) entry which is preliminary data.</text>
</comment>
<name>A0ACC2VBG5_9TREE</name>
<evidence type="ECO:0000313" key="1">
    <source>
        <dbReference type="EMBL" id="KAJ9096713.1"/>
    </source>
</evidence>